<dbReference type="CDD" id="cd00165">
    <property type="entry name" value="S4"/>
    <property type="match status" value="1"/>
</dbReference>
<name>A0ABZ1BKU3_9FIRM</name>
<evidence type="ECO:0000256" key="3">
    <source>
        <dbReference type="PROSITE-ProRule" id="PRU00182"/>
    </source>
</evidence>
<dbReference type="Pfam" id="PF01479">
    <property type="entry name" value="S4"/>
    <property type="match status" value="1"/>
</dbReference>
<dbReference type="InterPro" id="IPR029063">
    <property type="entry name" value="SAM-dependent_MTases_sf"/>
</dbReference>
<evidence type="ECO:0000313" key="5">
    <source>
        <dbReference type="EMBL" id="WRP13451.1"/>
    </source>
</evidence>
<feature type="domain" description="RNA-binding S4" evidence="4">
    <location>
        <begin position="7"/>
        <end position="79"/>
    </location>
</feature>
<dbReference type="InterPro" id="IPR002877">
    <property type="entry name" value="RNA_MeTrfase_FtsJ_dom"/>
</dbReference>
<dbReference type="InterPro" id="IPR036986">
    <property type="entry name" value="S4_RNA-bd_sf"/>
</dbReference>
<dbReference type="Pfam" id="PF01728">
    <property type="entry name" value="FtsJ"/>
    <property type="match status" value="1"/>
</dbReference>
<organism evidence="5 6">
    <name type="scientific">Geochorda subterranea</name>
    <dbReference type="NCBI Taxonomy" id="3109564"/>
    <lineage>
        <taxon>Bacteria</taxon>
        <taxon>Bacillati</taxon>
        <taxon>Bacillota</taxon>
        <taxon>Limnochordia</taxon>
        <taxon>Limnochordales</taxon>
        <taxon>Geochordaceae</taxon>
        <taxon>Geochorda</taxon>
    </lineage>
</organism>
<evidence type="ECO:0000256" key="2">
    <source>
        <dbReference type="ARBA" id="ARBA00029460"/>
    </source>
</evidence>
<evidence type="ECO:0000259" key="4">
    <source>
        <dbReference type="SMART" id="SM00363"/>
    </source>
</evidence>
<evidence type="ECO:0000313" key="6">
    <source>
        <dbReference type="Proteomes" id="UP001333102"/>
    </source>
</evidence>
<keyword evidence="5" id="KW-0489">Methyltransferase</keyword>
<dbReference type="EMBL" id="CP141614">
    <property type="protein sequence ID" value="WRP13451.1"/>
    <property type="molecule type" value="Genomic_DNA"/>
</dbReference>
<keyword evidence="6" id="KW-1185">Reference proteome</keyword>
<dbReference type="InterPro" id="IPR047048">
    <property type="entry name" value="TlyA"/>
</dbReference>
<dbReference type="InterPro" id="IPR004538">
    <property type="entry name" value="Hemolysin_A/TlyA"/>
</dbReference>
<dbReference type="PROSITE" id="PS50889">
    <property type="entry name" value="S4"/>
    <property type="match status" value="1"/>
</dbReference>
<dbReference type="GO" id="GO:0008168">
    <property type="term" value="F:methyltransferase activity"/>
    <property type="evidence" value="ECO:0007669"/>
    <property type="project" value="UniProtKB-KW"/>
</dbReference>
<reference evidence="6" key="1">
    <citation type="submission" date="2023-12" db="EMBL/GenBank/DDBJ databases">
        <title>Novel isolates from deep terrestrial aquifers shed light on the physiology and ecology of the class Limnochordia.</title>
        <authorList>
            <person name="Karnachuk O.V."/>
            <person name="Lukina A.P."/>
            <person name="Avakyan M.R."/>
            <person name="Kadnikov V."/>
            <person name="Begmatov S."/>
            <person name="Beletsky A.V."/>
            <person name="Mardanov A.V."/>
            <person name="Ravin N.V."/>
        </authorList>
    </citation>
    <scope>NUCLEOTIDE SEQUENCE [LARGE SCALE GENOMIC DNA]</scope>
    <source>
        <strain evidence="6">LN</strain>
    </source>
</reference>
<dbReference type="SMART" id="SM00363">
    <property type="entry name" value="S4"/>
    <property type="match status" value="1"/>
</dbReference>
<dbReference type="Gene3D" id="3.40.50.150">
    <property type="entry name" value="Vaccinia Virus protein VP39"/>
    <property type="match status" value="1"/>
</dbReference>
<proteinExistence type="inferred from homology"/>
<dbReference type="SUPFAM" id="SSF53335">
    <property type="entry name" value="S-adenosyl-L-methionine-dependent methyltransferases"/>
    <property type="match status" value="1"/>
</dbReference>
<keyword evidence="5" id="KW-0808">Transferase</keyword>
<dbReference type="SUPFAM" id="SSF55174">
    <property type="entry name" value="Alpha-L RNA-binding motif"/>
    <property type="match status" value="1"/>
</dbReference>
<dbReference type="NCBIfam" id="TIGR00478">
    <property type="entry name" value="tly"/>
    <property type="match status" value="1"/>
</dbReference>
<accession>A0ABZ1BKU3</accession>
<gene>
    <name evidence="5" type="ORF">VLY81_08295</name>
</gene>
<dbReference type="RefSeq" id="WP_324667696.1">
    <property type="nucleotide sequence ID" value="NZ_CP141614.1"/>
</dbReference>
<protein>
    <submittedName>
        <fullName evidence="5">TlyA family RNA methyltransferase</fullName>
    </submittedName>
</protein>
<sequence>MSGDQRLRADQLLVRLGLATSREQAQALIRAGRVRVGHRSVERPSQRLPGDAPVEVVAPLHPYASRGGLKLERVLRSWPIPVQGAVAMDVGASTGGFTDCLLQHGARKVYAIDVGYGQLAWKLRTDPRVVVLERTNVRYLTPSRLDEPVDLIVVDVSFISVTLFLERLVAFLRPAGWMVVLVKPQFEAGRDQVSRGGVVKDTDVHRQVLRKVAACGLAAGLGIETMMASPLLGPRGNAEFFIVFKRPGLAADEARMESLVAEALRQVPHPG</sequence>
<dbReference type="Proteomes" id="UP001333102">
    <property type="component" value="Chromosome"/>
</dbReference>
<dbReference type="GO" id="GO:0032259">
    <property type="term" value="P:methylation"/>
    <property type="evidence" value="ECO:0007669"/>
    <property type="project" value="UniProtKB-KW"/>
</dbReference>
<evidence type="ECO:0000256" key="1">
    <source>
        <dbReference type="ARBA" id="ARBA00022884"/>
    </source>
</evidence>
<dbReference type="PANTHER" id="PTHR32319:SF0">
    <property type="entry name" value="BACTERIAL HEMOLYSIN-LIKE PROTEIN"/>
    <property type="match status" value="1"/>
</dbReference>
<dbReference type="PIRSF" id="PIRSF005578">
    <property type="entry name" value="TlyA"/>
    <property type="match status" value="1"/>
</dbReference>
<dbReference type="PANTHER" id="PTHR32319">
    <property type="entry name" value="BACTERIAL HEMOLYSIN-LIKE PROTEIN"/>
    <property type="match status" value="1"/>
</dbReference>
<dbReference type="InterPro" id="IPR002942">
    <property type="entry name" value="S4_RNA-bd"/>
</dbReference>
<keyword evidence="1 3" id="KW-0694">RNA-binding</keyword>
<dbReference type="Gene3D" id="3.10.290.10">
    <property type="entry name" value="RNA-binding S4 domain"/>
    <property type="match status" value="1"/>
</dbReference>
<dbReference type="CDD" id="cd02440">
    <property type="entry name" value="AdoMet_MTases"/>
    <property type="match status" value="1"/>
</dbReference>
<comment type="similarity">
    <text evidence="2">Belongs to the TlyA family.</text>
</comment>